<evidence type="ECO:0000313" key="4">
    <source>
        <dbReference type="EMBL" id="SFC82600.1"/>
    </source>
</evidence>
<evidence type="ECO:0000256" key="1">
    <source>
        <dbReference type="SAM" id="Phobius"/>
    </source>
</evidence>
<reference evidence="3 5" key="1">
    <citation type="submission" date="2015-03" db="EMBL/GenBank/DDBJ databases">
        <authorList>
            <person name="Lepp D."/>
            <person name="Hassan Y.I."/>
            <person name="Li X.-Z."/>
            <person name="Zhou T."/>
        </authorList>
    </citation>
    <scope>NUCLEOTIDE SEQUENCE [LARGE SCALE GENOMIC DNA]</scope>
    <source>
        <strain evidence="3 5">Cr7-05</strain>
    </source>
</reference>
<dbReference type="Pfam" id="PF07811">
    <property type="entry name" value="TadE"/>
    <property type="match status" value="1"/>
</dbReference>
<evidence type="ECO:0000313" key="3">
    <source>
        <dbReference type="EMBL" id="KKC33080.1"/>
    </source>
</evidence>
<feature type="domain" description="TadE-like" evidence="2">
    <location>
        <begin position="27"/>
        <end position="69"/>
    </location>
</feature>
<keyword evidence="1" id="KW-0812">Transmembrane</keyword>
<dbReference type="InterPro" id="IPR012495">
    <property type="entry name" value="TadE-like_dom"/>
</dbReference>
<dbReference type="Proteomes" id="UP000033519">
    <property type="component" value="Unassembled WGS sequence"/>
</dbReference>
<accession>A0A0F5PWV8</accession>
<dbReference type="EMBL" id="FOMB01000012">
    <property type="protein sequence ID" value="SFC82600.1"/>
    <property type="molecule type" value="Genomic_DNA"/>
</dbReference>
<dbReference type="PATRIC" id="fig|728005.3.peg.241"/>
<dbReference type="EMBL" id="LAPV01000113">
    <property type="protein sequence ID" value="KKC33080.1"/>
    <property type="molecule type" value="Genomic_DNA"/>
</dbReference>
<protein>
    <submittedName>
        <fullName evidence="4">Flp pilus assembly protein TadG</fullName>
    </submittedName>
</protein>
<evidence type="ECO:0000313" key="6">
    <source>
        <dbReference type="Proteomes" id="UP000182258"/>
    </source>
</evidence>
<dbReference type="OrthoDB" id="7349713at2"/>
<dbReference type="STRING" id="728005.SAMN04488059_11219"/>
<evidence type="ECO:0000313" key="5">
    <source>
        <dbReference type="Proteomes" id="UP000033519"/>
    </source>
</evidence>
<gene>
    <name evidence="4" type="ORF">SAMN04488059_11219</name>
    <name evidence="3" type="ORF">WH91_10590</name>
</gene>
<keyword evidence="1" id="KW-1133">Transmembrane helix</keyword>
<dbReference type="Proteomes" id="UP000182258">
    <property type="component" value="Unassembled WGS sequence"/>
</dbReference>
<sequence>MATNLASLFKRALLPKRWRAFARDESGVTAIEFGLLALPFFSIIGAILETSLVFLSGQILDSAVQDTGRLVRTGQMQSATIQTFRANVCDRLYGLFDCTKLFVDVQVLTTFNAATIKPPVDFNCKTQTECEWNRNEIVTPGKTSNIMVAQVYYRWPVVLNFGGLSLANLATGERVLGAASVFKNEPF</sequence>
<dbReference type="RefSeq" id="WP_046170981.1">
    <property type="nucleotide sequence ID" value="NZ_FOMB01000012.1"/>
</dbReference>
<proteinExistence type="predicted"/>
<organism evidence="4 6">
    <name type="scientific">Devosia psychrophila</name>
    <dbReference type="NCBI Taxonomy" id="728005"/>
    <lineage>
        <taxon>Bacteria</taxon>
        <taxon>Pseudomonadati</taxon>
        <taxon>Pseudomonadota</taxon>
        <taxon>Alphaproteobacteria</taxon>
        <taxon>Hyphomicrobiales</taxon>
        <taxon>Devosiaceae</taxon>
        <taxon>Devosia</taxon>
    </lineage>
</organism>
<feature type="transmembrane region" description="Helical" evidence="1">
    <location>
        <begin position="33"/>
        <end position="55"/>
    </location>
</feature>
<reference evidence="4 6" key="2">
    <citation type="submission" date="2016-10" db="EMBL/GenBank/DDBJ databases">
        <authorList>
            <person name="de Groot N.N."/>
        </authorList>
    </citation>
    <scope>NUCLEOTIDE SEQUENCE [LARGE SCALE GENOMIC DNA]</scope>
    <source>
        <strain evidence="4 6">CGMCC 1.10210</strain>
    </source>
</reference>
<evidence type="ECO:0000259" key="2">
    <source>
        <dbReference type="Pfam" id="PF07811"/>
    </source>
</evidence>
<name>A0A0F5PWV8_9HYPH</name>
<keyword evidence="5" id="KW-1185">Reference proteome</keyword>
<dbReference type="AlphaFoldDB" id="A0A0F5PWV8"/>
<keyword evidence="1" id="KW-0472">Membrane</keyword>